<dbReference type="EMBL" id="JAPFQI010000024">
    <property type="protein sequence ID" value="MCW8087959.1"/>
    <property type="molecule type" value="Genomic_DNA"/>
</dbReference>
<dbReference type="RefSeq" id="WP_301592162.1">
    <property type="nucleotide sequence ID" value="NZ_JAPFQI010000024.1"/>
</dbReference>
<reference evidence="2 3" key="1">
    <citation type="submission" date="2022-10" db="EMBL/GenBank/DDBJ databases">
        <title>Roseococcus glaciei nov., sp. nov., isolated from glacier.</title>
        <authorList>
            <person name="Liu Q."/>
            <person name="Xin Y.-H."/>
        </authorList>
    </citation>
    <scope>NUCLEOTIDE SEQUENCE [LARGE SCALE GENOMIC DNA]</scope>
    <source>
        <strain evidence="2 3">MDT2-1-1</strain>
    </source>
</reference>
<keyword evidence="3" id="KW-1185">Reference proteome</keyword>
<feature type="compositionally biased region" description="Low complexity" evidence="1">
    <location>
        <begin position="30"/>
        <end position="49"/>
    </location>
</feature>
<sequence>MSGKGEAMPNDQQDASRRRGFLKTLGLGTAAAAASTAPALAANPRADAVPARDARKESQENRRAARFQPNAPGVQAFIRTNRYEY</sequence>
<organism evidence="2 3">
    <name type="scientific">Sabulicella glaciei</name>
    <dbReference type="NCBI Taxonomy" id="2984948"/>
    <lineage>
        <taxon>Bacteria</taxon>
        <taxon>Pseudomonadati</taxon>
        <taxon>Pseudomonadota</taxon>
        <taxon>Alphaproteobacteria</taxon>
        <taxon>Acetobacterales</taxon>
        <taxon>Acetobacteraceae</taxon>
        <taxon>Sabulicella</taxon>
    </lineage>
</organism>
<comment type="caution">
    <text evidence="2">The sequence shown here is derived from an EMBL/GenBank/DDBJ whole genome shotgun (WGS) entry which is preliminary data.</text>
</comment>
<dbReference type="PROSITE" id="PS51318">
    <property type="entry name" value="TAT"/>
    <property type="match status" value="1"/>
</dbReference>
<accession>A0ABT3P0M0</accession>
<dbReference type="NCBIfam" id="TIGR01409">
    <property type="entry name" value="TAT_signal_seq"/>
    <property type="match status" value="1"/>
</dbReference>
<feature type="compositionally biased region" description="Basic and acidic residues" evidence="1">
    <location>
        <begin position="50"/>
        <end position="63"/>
    </location>
</feature>
<dbReference type="InterPro" id="IPR019546">
    <property type="entry name" value="TAT_signal_bac_arc"/>
</dbReference>
<evidence type="ECO:0000313" key="2">
    <source>
        <dbReference type="EMBL" id="MCW8087959.1"/>
    </source>
</evidence>
<evidence type="ECO:0000313" key="3">
    <source>
        <dbReference type="Proteomes" id="UP001526430"/>
    </source>
</evidence>
<evidence type="ECO:0000256" key="1">
    <source>
        <dbReference type="SAM" id="MobiDB-lite"/>
    </source>
</evidence>
<proteinExistence type="predicted"/>
<feature type="region of interest" description="Disordered" evidence="1">
    <location>
        <begin position="1"/>
        <end position="73"/>
    </location>
</feature>
<name>A0ABT3P0M0_9PROT</name>
<protein>
    <submittedName>
        <fullName evidence="2">Twin-arginine translocation signal domain-containing protein</fullName>
    </submittedName>
</protein>
<dbReference type="InterPro" id="IPR006311">
    <property type="entry name" value="TAT_signal"/>
</dbReference>
<gene>
    <name evidence="2" type="ORF">OF850_20350</name>
</gene>
<dbReference type="Proteomes" id="UP001526430">
    <property type="component" value="Unassembled WGS sequence"/>
</dbReference>